<proteinExistence type="predicted"/>
<dbReference type="SMART" id="SM00034">
    <property type="entry name" value="CLECT"/>
    <property type="match status" value="1"/>
</dbReference>
<dbReference type="Gene3D" id="3.10.100.10">
    <property type="entry name" value="Mannose-Binding Protein A, subunit A"/>
    <property type="match status" value="2"/>
</dbReference>
<evidence type="ECO:0000313" key="3">
    <source>
        <dbReference type="Proteomes" id="UP000694523"/>
    </source>
</evidence>
<reference evidence="2" key="1">
    <citation type="submission" date="2025-08" db="UniProtKB">
        <authorList>
            <consortium name="Ensembl"/>
        </authorList>
    </citation>
    <scope>IDENTIFICATION</scope>
</reference>
<name>A0A8C6SQZ2_9GOBI</name>
<dbReference type="InterPro" id="IPR016186">
    <property type="entry name" value="C-type_lectin-like/link_sf"/>
</dbReference>
<dbReference type="Pfam" id="PF00059">
    <property type="entry name" value="Lectin_C"/>
    <property type="match status" value="2"/>
</dbReference>
<evidence type="ECO:0000259" key="1">
    <source>
        <dbReference type="PROSITE" id="PS50041"/>
    </source>
</evidence>
<dbReference type="Proteomes" id="UP000694523">
    <property type="component" value="Unplaced"/>
</dbReference>
<dbReference type="PANTHER" id="PTHR45784">
    <property type="entry name" value="C-TYPE LECTIN DOMAIN FAMILY 20 MEMBER A-RELATED"/>
    <property type="match status" value="1"/>
</dbReference>
<evidence type="ECO:0000313" key="2">
    <source>
        <dbReference type="Ensembl" id="ENSNMLP00000008994.1"/>
    </source>
</evidence>
<reference evidence="2" key="2">
    <citation type="submission" date="2025-09" db="UniProtKB">
        <authorList>
            <consortium name="Ensembl"/>
        </authorList>
    </citation>
    <scope>IDENTIFICATION</scope>
</reference>
<sequence>AESGRLSTTVKAMTEIERLHKHVSSLNYPLREYYYIDIGKPWYEAREYCRENYDDMAIFDNTEDFQLLSKPAGFSSVYAWIGLQDEPDEATNTKVFNTKPAGRIWIGLSRKPWHWVDGSPLTFNSWQGGAPFNSGTQYCVAEDNDHKWKAAECNDANPFICHKGKR</sequence>
<keyword evidence="3" id="KW-1185">Reference proteome</keyword>
<dbReference type="InterPro" id="IPR001304">
    <property type="entry name" value="C-type_lectin-like"/>
</dbReference>
<feature type="domain" description="C-type lectin" evidence="1">
    <location>
        <begin position="28"/>
        <end position="162"/>
    </location>
</feature>
<dbReference type="AlphaFoldDB" id="A0A8C6SQZ2"/>
<accession>A0A8C6SQZ2</accession>
<dbReference type="InterPro" id="IPR016187">
    <property type="entry name" value="CTDL_fold"/>
</dbReference>
<organism evidence="2 3">
    <name type="scientific">Neogobius melanostomus</name>
    <name type="common">round goby</name>
    <dbReference type="NCBI Taxonomy" id="47308"/>
    <lineage>
        <taxon>Eukaryota</taxon>
        <taxon>Metazoa</taxon>
        <taxon>Chordata</taxon>
        <taxon>Craniata</taxon>
        <taxon>Vertebrata</taxon>
        <taxon>Euteleostomi</taxon>
        <taxon>Actinopterygii</taxon>
        <taxon>Neopterygii</taxon>
        <taxon>Teleostei</taxon>
        <taxon>Neoteleostei</taxon>
        <taxon>Acanthomorphata</taxon>
        <taxon>Gobiaria</taxon>
        <taxon>Gobiiformes</taxon>
        <taxon>Gobioidei</taxon>
        <taxon>Gobiidae</taxon>
        <taxon>Benthophilinae</taxon>
        <taxon>Neogobiini</taxon>
        <taxon>Neogobius</taxon>
    </lineage>
</organism>
<dbReference type="SUPFAM" id="SSF56436">
    <property type="entry name" value="C-type lectin-like"/>
    <property type="match status" value="1"/>
</dbReference>
<dbReference type="Ensembl" id="ENSNMLT00000010193.1">
    <property type="protein sequence ID" value="ENSNMLP00000008994.1"/>
    <property type="gene ID" value="ENSNMLG00000006311.1"/>
</dbReference>
<dbReference type="PANTHER" id="PTHR45784:SF3">
    <property type="entry name" value="C-TYPE LECTIN DOMAIN FAMILY 4 MEMBER K-LIKE-RELATED"/>
    <property type="match status" value="1"/>
</dbReference>
<dbReference type="PROSITE" id="PS50041">
    <property type="entry name" value="C_TYPE_LECTIN_2"/>
    <property type="match status" value="1"/>
</dbReference>
<protein>
    <recommendedName>
        <fullName evidence="1">C-type lectin domain-containing protein</fullName>
    </recommendedName>
</protein>